<evidence type="ECO:0000313" key="5">
    <source>
        <dbReference type="EMBL" id="GHP00533.1"/>
    </source>
</evidence>
<dbReference type="InterPro" id="IPR000835">
    <property type="entry name" value="HTH_MarR-typ"/>
</dbReference>
<name>A0A8J3NAM6_9CHLR</name>
<dbReference type="PROSITE" id="PS50995">
    <property type="entry name" value="HTH_MARR_2"/>
    <property type="match status" value="1"/>
</dbReference>
<keyword evidence="1" id="KW-0805">Transcription regulation</keyword>
<dbReference type="SMART" id="SM00347">
    <property type="entry name" value="HTH_MARR"/>
    <property type="match status" value="1"/>
</dbReference>
<sequence length="149" mass="17218">MEQTTHMNEEISYHIVMLAHAHRQWAEEALNRLGLYTGQEHILFLLYQEDGLTATQLTARFDVGLATIVKSIQRMERAGIVVRRPDPTDRRASRVYLTERGRSLYEPALQIWHALAECTVRGMSEIEQVLFRRLIQQAVTNLVSDDDEP</sequence>
<dbReference type="EMBL" id="BNJK01000002">
    <property type="protein sequence ID" value="GHP00533.1"/>
    <property type="molecule type" value="Genomic_DNA"/>
</dbReference>
<gene>
    <name evidence="5" type="ORF">KSF_105800</name>
</gene>
<dbReference type="AlphaFoldDB" id="A0A8J3NAM6"/>
<accession>A0A8J3NAM6</accession>
<feature type="domain" description="HTH marR-type" evidence="4">
    <location>
        <begin position="8"/>
        <end position="140"/>
    </location>
</feature>
<organism evidence="5 6">
    <name type="scientific">Reticulibacter mediterranei</name>
    <dbReference type="NCBI Taxonomy" id="2778369"/>
    <lineage>
        <taxon>Bacteria</taxon>
        <taxon>Bacillati</taxon>
        <taxon>Chloroflexota</taxon>
        <taxon>Ktedonobacteria</taxon>
        <taxon>Ktedonobacterales</taxon>
        <taxon>Reticulibacteraceae</taxon>
        <taxon>Reticulibacter</taxon>
    </lineage>
</organism>
<dbReference type="Pfam" id="PF01047">
    <property type="entry name" value="MarR"/>
    <property type="match status" value="1"/>
</dbReference>
<dbReference type="InterPro" id="IPR036390">
    <property type="entry name" value="WH_DNA-bd_sf"/>
</dbReference>
<evidence type="ECO:0000259" key="4">
    <source>
        <dbReference type="PROSITE" id="PS50995"/>
    </source>
</evidence>
<dbReference type="InterPro" id="IPR036388">
    <property type="entry name" value="WH-like_DNA-bd_sf"/>
</dbReference>
<proteinExistence type="predicted"/>
<dbReference type="GO" id="GO:0003677">
    <property type="term" value="F:DNA binding"/>
    <property type="evidence" value="ECO:0007669"/>
    <property type="project" value="UniProtKB-KW"/>
</dbReference>
<evidence type="ECO:0000256" key="2">
    <source>
        <dbReference type="ARBA" id="ARBA00023125"/>
    </source>
</evidence>
<reference evidence="5" key="1">
    <citation type="submission" date="2020-10" db="EMBL/GenBank/DDBJ databases">
        <title>Taxonomic study of unclassified bacteria belonging to the class Ktedonobacteria.</title>
        <authorList>
            <person name="Yabe S."/>
            <person name="Wang C.M."/>
            <person name="Zheng Y."/>
            <person name="Sakai Y."/>
            <person name="Cavaletti L."/>
            <person name="Monciardini P."/>
            <person name="Donadio S."/>
        </authorList>
    </citation>
    <scope>NUCLEOTIDE SEQUENCE</scope>
    <source>
        <strain evidence="5">ID150040</strain>
    </source>
</reference>
<dbReference type="Gene3D" id="1.10.10.10">
    <property type="entry name" value="Winged helix-like DNA-binding domain superfamily/Winged helix DNA-binding domain"/>
    <property type="match status" value="1"/>
</dbReference>
<evidence type="ECO:0000256" key="1">
    <source>
        <dbReference type="ARBA" id="ARBA00023015"/>
    </source>
</evidence>
<dbReference type="PANTHER" id="PTHR42756:SF1">
    <property type="entry name" value="TRANSCRIPTIONAL REPRESSOR OF EMRAB OPERON"/>
    <property type="match status" value="1"/>
</dbReference>
<dbReference type="Proteomes" id="UP000597444">
    <property type="component" value="Unassembled WGS sequence"/>
</dbReference>
<keyword evidence="6" id="KW-1185">Reference proteome</keyword>
<keyword evidence="2" id="KW-0238">DNA-binding</keyword>
<evidence type="ECO:0000313" key="6">
    <source>
        <dbReference type="Proteomes" id="UP000597444"/>
    </source>
</evidence>
<dbReference type="SUPFAM" id="SSF46785">
    <property type="entry name" value="Winged helix' DNA-binding domain"/>
    <property type="match status" value="1"/>
</dbReference>
<dbReference type="GO" id="GO:0003700">
    <property type="term" value="F:DNA-binding transcription factor activity"/>
    <property type="evidence" value="ECO:0007669"/>
    <property type="project" value="InterPro"/>
</dbReference>
<dbReference type="PRINTS" id="PR00598">
    <property type="entry name" value="HTHMARR"/>
</dbReference>
<dbReference type="PANTHER" id="PTHR42756">
    <property type="entry name" value="TRANSCRIPTIONAL REGULATOR, MARR"/>
    <property type="match status" value="1"/>
</dbReference>
<dbReference type="RefSeq" id="WP_236065305.1">
    <property type="nucleotide sequence ID" value="NZ_BNJK01000002.1"/>
</dbReference>
<protein>
    <submittedName>
        <fullName evidence="5">MarR family transcriptional regulator</fullName>
    </submittedName>
</protein>
<comment type="caution">
    <text evidence="5">The sequence shown here is derived from an EMBL/GenBank/DDBJ whole genome shotgun (WGS) entry which is preliminary data.</text>
</comment>
<keyword evidence="3" id="KW-0804">Transcription</keyword>
<evidence type="ECO:0000256" key="3">
    <source>
        <dbReference type="ARBA" id="ARBA00023163"/>
    </source>
</evidence>